<reference evidence="1 2" key="1">
    <citation type="journal article" date="2024" name="G3 (Bethesda)">
        <title>Genome assembly of Hibiscus sabdariffa L. provides insights into metabolisms of medicinal natural products.</title>
        <authorList>
            <person name="Kim T."/>
        </authorList>
    </citation>
    <scope>NUCLEOTIDE SEQUENCE [LARGE SCALE GENOMIC DNA]</scope>
    <source>
        <strain evidence="1">TK-2024</strain>
        <tissue evidence="1">Old leaves</tissue>
    </source>
</reference>
<gene>
    <name evidence="1" type="ORF">V6N11_051808</name>
</gene>
<keyword evidence="2" id="KW-1185">Reference proteome</keyword>
<evidence type="ECO:0000313" key="1">
    <source>
        <dbReference type="EMBL" id="KAK9045905.1"/>
    </source>
</evidence>
<protein>
    <submittedName>
        <fullName evidence="1">Uncharacterized protein</fullName>
    </submittedName>
</protein>
<organism evidence="1 2">
    <name type="scientific">Hibiscus sabdariffa</name>
    <name type="common">roselle</name>
    <dbReference type="NCBI Taxonomy" id="183260"/>
    <lineage>
        <taxon>Eukaryota</taxon>
        <taxon>Viridiplantae</taxon>
        <taxon>Streptophyta</taxon>
        <taxon>Embryophyta</taxon>
        <taxon>Tracheophyta</taxon>
        <taxon>Spermatophyta</taxon>
        <taxon>Magnoliopsida</taxon>
        <taxon>eudicotyledons</taxon>
        <taxon>Gunneridae</taxon>
        <taxon>Pentapetalae</taxon>
        <taxon>rosids</taxon>
        <taxon>malvids</taxon>
        <taxon>Malvales</taxon>
        <taxon>Malvaceae</taxon>
        <taxon>Malvoideae</taxon>
        <taxon>Hibiscus</taxon>
    </lineage>
</organism>
<proteinExistence type="predicted"/>
<name>A0ABR2U8D9_9ROSI</name>
<dbReference type="Proteomes" id="UP001396334">
    <property type="component" value="Unassembled WGS sequence"/>
</dbReference>
<sequence length="99" mass="11446">MPHQLVVRNVSRLWRGLRIVWEDVCSNVAWVLGEESVKVASMVTAHGEWDWSQFHHLLPQRILLHIAAIQCPTAAFRCEIPIWAADRRGQFSIKSAYRV</sequence>
<dbReference type="EMBL" id="JBBPBN010000001">
    <property type="protein sequence ID" value="KAK9045905.1"/>
    <property type="molecule type" value="Genomic_DNA"/>
</dbReference>
<accession>A0ABR2U8D9</accession>
<comment type="caution">
    <text evidence="1">The sequence shown here is derived from an EMBL/GenBank/DDBJ whole genome shotgun (WGS) entry which is preliminary data.</text>
</comment>
<evidence type="ECO:0000313" key="2">
    <source>
        <dbReference type="Proteomes" id="UP001396334"/>
    </source>
</evidence>